<evidence type="ECO:0000313" key="4">
    <source>
        <dbReference type="Proteomes" id="UP001054252"/>
    </source>
</evidence>
<sequence length="150" mass="16855">MHMLFPFLQTCKPLVVTFRAYSKDQILRILRERLMALPYVVFQPQALELCARKVAAASGDMRKALSVCRSAVEMLEAEMSESSSSLNSSVGEVTDQQTPPDLEVFKRQQNIPVTFQVRIDHMAAALSKTFRSPVVDTIQSLPQHQQVSLC</sequence>
<keyword evidence="1" id="KW-0235">DNA replication</keyword>
<proteinExistence type="predicted"/>
<dbReference type="Gene3D" id="1.10.8.60">
    <property type="match status" value="1"/>
</dbReference>
<evidence type="ECO:0000256" key="1">
    <source>
        <dbReference type="ARBA" id="ARBA00022705"/>
    </source>
</evidence>
<dbReference type="InterPro" id="IPR027417">
    <property type="entry name" value="P-loop_NTPase"/>
</dbReference>
<dbReference type="Pfam" id="PF22606">
    <property type="entry name" value="Cdc6-ORC-like_ATPase_lid"/>
    <property type="match status" value="1"/>
</dbReference>
<dbReference type="PANTHER" id="PTHR10763">
    <property type="entry name" value="CELL DIVISION CONTROL PROTEIN 6-RELATED"/>
    <property type="match status" value="1"/>
</dbReference>
<protein>
    <recommendedName>
        <fullName evidence="2">Cdc6/ORC1-like ATPase lid domain-containing protein</fullName>
    </recommendedName>
</protein>
<dbReference type="GO" id="GO:0005634">
    <property type="term" value="C:nucleus"/>
    <property type="evidence" value="ECO:0007669"/>
    <property type="project" value="TreeGrafter"/>
</dbReference>
<dbReference type="InterPro" id="IPR054425">
    <property type="entry name" value="Cdc6_ORC1-like_ATPase_lid"/>
</dbReference>
<comment type="caution">
    <text evidence="3">The sequence shown here is derived from an EMBL/GenBank/DDBJ whole genome shotgun (WGS) entry which is preliminary data.</text>
</comment>
<reference evidence="3 4" key="1">
    <citation type="journal article" date="2021" name="Commun. Biol.">
        <title>The genome of Shorea leprosula (Dipterocarpaceae) highlights the ecological relevance of drought in aseasonal tropical rainforests.</title>
        <authorList>
            <person name="Ng K.K.S."/>
            <person name="Kobayashi M.J."/>
            <person name="Fawcett J.A."/>
            <person name="Hatakeyama M."/>
            <person name="Paape T."/>
            <person name="Ng C.H."/>
            <person name="Ang C.C."/>
            <person name="Tnah L.H."/>
            <person name="Lee C.T."/>
            <person name="Nishiyama T."/>
            <person name="Sese J."/>
            <person name="O'Brien M.J."/>
            <person name="Copetti D."/>
            <person name="Mohd Noor M.I."/>
            <person name="Ong R.C."/>
            <person name="Putra M."/>
            <person name="Sireger I.Z."/>
            <person name="Indrioko S."/>
            <person name="Kosugi Y."/>
            <person name="Izuno A."/>
            <person name="Isagi Y."/>
            <person name="Lee S.L."/>
            <person name="Shimizu K.K."/>
        </authorList>
    </citation>
    <scope>NUCLEOTIDE SEQUENCE [LARGE SCALE GENOMIC DNA]</scope>
    <source>
        <strain evidence="3">214</strain>
    </source>
</reference>
<evidence type="ECO:0000313" key="3">
    <source>
        <dbReference type="EMBL" id="GKV26188.1"/>
    </source>
</evidence>
<dbReference type="AlphaFoldDB" id="A0AAV5KNP7"/>
<dbReference type="Proteomes" id="UP001054252">
    <property type="component" value="Unassembled WGS sequence"/>
</dbReference>
<dbReference type="PANTHER" id="PTHR10763:SF26">
    <property type="entry name" value="CELL DIVISION CONTROL PROTEIN 6 HOMOLOG"/>
    <property type="match status" value="1"/>
</dbReference>
<dbReference type="GO" id="GO:0006270">
    <property type="term" value="P:DNA replication initiation"/>
    <property type="evidence" value="ECO:0007669"/>
    <property type="project" value="TreeGrafter"/>
</dbReference>
<dbReference type="GO" id="GO:0003688">
    <property type="term" value="F:DNA replication origin binding"/>
    <property type="evidence" value="ECO:0007669"/>
    <property type="project" value="TreeGrafter"/>
</dbReference>
<evidence type="ECO:0000259" key="2">
    <source>
        <dbReference type="Pfam" id="PF22606"/>
    </source>
</evidence>
<dbReference type="GO" id="GO:0033314">
    <property type="term" value="P:mitotic DNA replication checkpoint signaling"/>
    <property type="evidence" value="ECO:0007669"/>
    <property type="project" value="TreeGrafter"/>
</dbReference>
<dbReference type="SUPFAM" id="SSF52540">
    <property type="entry name" value="P-loop containing nucleoside triphosphate hydrolases"/>
    <property type="match status" value="1"/>
</dbReference>
<dbReference type="FunFam" id="1.10.8.60:FF:000102">
    <property type="entry name" value="Cell division control protein"/>
    <property type="match status" value="1"/>
</dbReference>
<feature type="domain" description="Cdc6/ORC1-like ATPase lid" evidence="2">
    <location>
        <begin position="21"/>
        <end position="78"/>
    </location>
</feature>
<keyword evidence="4" id="KW-1185">Reference proteome</keyword>
<gene>
    <name evidence="3" type="ORF">SLEP1_g35533</name>
</gene>
<name>A0AAV5KNP7_9ROSI</name>
<accession>A0AAV5KNP7</accession>
<dbReference type="InterPro" id="IPR050311">
    <property type="entry name" value="ORC1/CDC6"/>
</dbReference>
<dbReference type="EMBL" id="BPVZ01000071">
    <property type="protein sequence ID" value="GKV26188.1"/>
    <property type="molecule type" value="Genomic_DNA"/>
</dbReference>
<organism evidence="3 4">
    <name type="scientific">Rubroshorea leprosula</name>
    <dbReference type="NCBI Taxonomy" id="152421"/>
    <lineage>
        <taxon>Eukaryota</taxon>
        <taxon>Viridiplantae</taxon>
        <taxon>Streptophyta</taxon>
        <taxon>Embryophyta</taxon>
        <taxon>Tracheophyta</taxon>
        <taxon>Spermatophyta</taxon>
        <taxon>Magnoliopsida</taxon>
        <taxon>eudicotyledons</taxon>
        <taxon>Gunneridae</taxon>
        <taxon>Pentapetalae</taxon>
        <taxon>rosids</taxon>
        <taxon>malvids</taxon>
        <taxon>Malvales</taxon>
        <taxon>Dipterocarpaceae</taxon>
        <taxon>Rubroshorea</taxon>
    </lineage>
</organism>